<comment type="caution">
    <text evidence="2">The sequence shown here is derived from an EMBL/GenBank/DDBJ whole genome shotgun (WGS) entry which is preliminary data.</text>
</comment>
<evidence type="ECO:0000313" key="3">
    <source>
        <dbReference type="Proteomes" id="UP001183794"/>
    </source>
</evidence>
<dbReference type="EMBL" id="JAVDYJ010000001">
    <property type="protein sequence ID" value="MDR7347857.1"/>
    <property type="molecule type" value="Genomic_DNA"/>
</dbReference>
<dbReference type="SUPFAM" id="SSF50998">
    <property type="entry name" value="Quinoprotein alcohol dehydrogenase-like"/>
    <property type="match status" value="1"/>
</dbReference>
<protein>
    <recommendedName>
        <fullName evidence="4">ArsR family transcriptional regulator</fullName>
    </recommendedName>
</protein>
<dbReference type="Pfam" id="PF14269">
    <property type="entry name" value="Arylsulfotran_2"/>
    <property type="match status" value="1"/>
</dbReference>
<evidence type="ECO:0008006" key="4">
    <source>
        <dbReference type="Google" id="ProtNLM"/>
    </source>
</evidence>
<dbReference type="InterPro" id="IPR011047">
    <property type="entry name" value="Quinoprotein_ADH-like_sf"/>
</dbReference>
<proteinExistence type="predicted"/>
<keyword evidence="3" id="KW-1185">Reference proteome</keyword>
<dbReference type="PANTHER" id="PTHR35340">
    <property type="entry name" value="PQQ ENZYME REPEAT PROTEIN-RELATED"/>
    <property type="match status" value="1"/>
</dbReference>
<sequence length="517" mass="57001">MPSLSALGVVLALTGCGAADAESETQQGPPHQSFVTRPDLQPVELQVTHGEAWSEEYAESDEYIFVTPDFDADTPSSAATILDATGEVVWMDPSKQHRNDNGHFDLRVQEYQGEPVLTYFKGPAEDGWGYGDIYLMDDTYHVFTTVTTGGSLPPHETDFHDTVITDDDTMLVMAYVTTQTDLTEVGGPADGWVHDGVVQEIDIETGEVLFEWSSLDHVPVTEALHDFEDEYAEQQDRIDAGDEHAELGTRDKPYDYFHINSATLDDDDNILISARHTHAVYKLDRDTGEVLWTLGGTASDFDMSEDAVFAWQHSAARDTDGTLVLFDNHIREADAEESSRGLRLDLDEDAMTAEVVTEYLPPEDRPSGWMANTQLLDNGDVFIGWGSQPYFSEYTRDGELIYDVCHGDACHDDEDIDAGGDSYRAYKGTWEGHPTTDPDVVVQQNDQNQDHVYVSWNGATEVAQWRLVTGDDADSATEATVVDKQGFETAIPLETAADYVAVEALDADGQVLATGTP</sequence>
<keyword evidence="1" id="KW-0732">Signal</keyword>
<dbReference type="InterPro" id="IPR053143">
    <property type="entry name" value="Arylsulfate_ST"/>
</dbReference>
<reference evidence="2 3" key="1">
    <citation type="submission" date="2023-07" db="EMBL/GenBank/DDBJ databases">
        <title>Sequencing the genomes of 1000 actinobacteria strains.</title>
        <authorList>
            <person name="Klenk H.-P."/>
        </authorList>
    </citation>
    <scope>NUCLEOTIDE SEQUENCE [LARGE SCALE GENOMIC DNA]</scope>
    <source>
        <strain evidence="2 3">DSM 22966</strain>
    </source>
</reference>
<name>A0ABU2B2M9_9MICC</name>
<evidence type="ECO:0000313" key="2">
    <source>
        <dbReference type="EMBL" id="MDR7347857.1"/>
    </source>
</evidence>
<feature type="signal peptide" evidence="1">
    <location>
        <begin position="1"/>
        <end position="21"/>
    </location>
</feature>
<gene>
    <name evidence="2" type="ORF">J2S62_002114</name>
</gene>
<organism evidence="2 3">
    <name type="scientific">Enteractinococcus fodinae</name>
    <dbReference type="NCBI Taxonomy" id="684663"/>
    <lineage>
        <taxon>Bacteria</taxon>
        <taxon>Bacillati</taxon>
        <taxon>Actinomycetota</taxon>
        <taxon>Actinomycetes</taxon>
        <taxon>Micrococcales</taxon>
        <taxon>Micrococcaceae</taxon>
    </lineage>
</organism>
<feature type="chain" id="PRO_5046746031" description="ArsR family transcriptional regulator" evidence="1">
    <location>
        <begin position="22"/>
        <end position="517"/>
    </location>
</feature>
<accession>A0ABU2B2M9</accession>
<dbReference type="PANTHER" id="PTHR35340:SF6">
    <property type="entry name" value="ASST-DOMAIN-CONTAINING PROTEIN"/>
    <property type="match status" value="1"/>
</dbReference>
<dbReference type="Proteomes" id="UP001183794">
    <property type="component" value="Unassembled WGS sequence"/>
</dbReference>
<evidence type="ECO:0000256" key="1">
    <source>
        <dbReference type="SAM" id="SignalP"/>
    </source>
</evidence>
<dbReference type="InterPro" id="IPR039535">
    <property type="entry name" value="ASST-like"/>
</dbReference>